<dbReference type="InterPro" id="IPR057264">
    <property type="entry name" value="Ribosomal_uL24_C"/>
</dbReference>
<dbReference type="PROSITE" id="PS01108">
    <property type="entry name" value="RIBOSOMAL_L24"/>
    <property type="match status" value="1"/>
</dbReference>
<evidence type="ECO:0000259" key="7">
    <source>
        <dbReference type="SMART" id="SM00739"/>
    </source>
</evidence>
<dbReference type="PANTHER" id="PTHR12903">
    <property type="entry name" value="MITOCHONDRIAL RIBOSOMAL PROTEIN L24"/>
    <property type="match status" value="1"/>
</dbReference>
<dbReference type="InterPro" id="IPR008991">
    <property type="entry name" value="Translation_prot_SH3-like_sf"/>
</dbReference>
<protein>
    <recommendedName>
        <fullName evidence="4 5">Large ribosomal subunit protein uL24</fullName>
    </recommendedName>
</protein>
<evidence type="ECO:0000256" key="1">
    <source>
        <dbReference type="ARBA" id="ARBA00010618"/>
    </source>
</evidence>
<dbReference type="InterPro" id="IPR005825">
    <property type="entry name" value="Ribosomal_uL24_CS"/>
</dbReference>
<keyword evidence="5" id="KW-0699">rRNA-binding</keyword>
<comment type="function">
    <text evidence="5">One of two assembly initiator proteins, it binds directly to the 5'-end of the 23S rRNA, where it nucleates assembly of the 50S subunit.</text>
</comment>
<keyword evidence="5" id="KW-0694">RNA-binding</keyword>
<gene>
    <name evidence="5 8" type="primary">rplX</name>
    <name evidence="8" type="ORF">ACFQBQ_14565</name>
</gene>
<evidence type="ECO:0000256" key="4">
    <source>
        <dbReference type="ARBA" id="ARBA00035206"/>
    </source>
</evidence>
<dbReference type="Proteomes" id="UP001596391">
    <property type="component" value="Unassembled WGS sequence"/>
</dbReference>
<dbReference type="GO" id="GO:0005840">
    <property type="term" value="C:ribosome"/>
    <property type="evidence" value="ECO:0007669"/>
    <property type="project" value="UniProtKB-KW"/>
</dbReference>
<dbReference type="EMBL" id="JBHSWI010000001">
    <property type="protein sequence ID" value="MFC6646785.1"/>
    <property type="molecule type" value="Genomic_DNA"/>
</dbReference>
<dbReference type="InterPro" id="IPR003256">
    <property type="entry name" value="Ribosomal_uL24"/>
</dbReference>
<dbReference type="Pfam" id="PF00467">
    <property type="entry name" value="KOW"/>
    <property type="match status" value="1"/>
</dbReference>
<evidence type="ECO:0000256" key="6">
    <source>
        <dbReference type="RuleBase" id="RU003477"/>
    </source>
</evidence>
<keyword evidence="2 5" id="KW-0689">Ribosomal protein</keyword>
<dbReference type="Gene3D" id="2.30.30.30">
    <property type="match status" value="1"/>
</dbReference>
<keyword evidence="9" id="KW-1185">Reference proteome</keyword>
<keyword evidence="3 5" id="KW-0687">Ribonucleoprotein</keyword>
<evidence type="ECO:0000256" key="5">
    <source>
        <dbReference type="HAMAP-Rule" id="MF_01326"/>
    </source>
</evidence>
<comment type="subunit">
    <text evidence="5">Part of the 50S ribosomal subunit.</text>
</comment>
<comment type="caution">
    <text evidence="8">The sequence shown here is derived from an EMBL/GenBank/DDBJ whole genome shotgun (WGS) entry which is preliminary data.</text>
</comment>
<dbReference type="NCBIfam" id="TIGR01079">
    <property type="entry name" value="rplX_bact"/>
    <property type="match status" value="1"/>
</dbReference>
<dbReference type="InterPro" id="IPR041988">
    <property type="entry name" value="Ribosomal_uL24_KOW"/>
</dbReference>
<dbReference type="RefSeq" id="WP_263370430.1">
    <property type="nucleotide sequence ID" value="NZ_JAGSYD010000001.1"/>
</dbReference>
<comment type="function">
    <text evidence="5">One of the proteins that surrounds the polypeptide exit tunnel on the outside of the subunit.</text>
</comment>
<comment type="similarity">
    <text evidence="1 5 6">Belongs to the universal ribosomal protein uL24 family.</text>
</comment>
<dbReference type="InterPro" id="IPR014722">
    <property type="entry name" value="Rib_uL2_dom2"/>
</dbReference>
<dbReference type="SMART" id="SM00739">
    <property type="entry name" value="KOW"/>
    <property type="match status" value="1"/>
</dbReference>
<reference evidence="9" key="1">
    <citation type="journal article" date="2019" name="Int. J. Syst. Evol. Microbiol.">
        <title>The Global Catalogue of Microorganisms (GCM) 10K type strain sequencing project: providing services to taxonomists for standard genome sequencing and annotation.</title>
        <authorList>
            <consortium name="The Broad Institute Genomics Platform"/>
            <consortium name="The Broad Institute Genome Sequencing Center for Infectious Disease"/>
            <person name="Wu L."/>
            <person name="Ma J."/>
        </authorList>
    </citation>
    <scope>NUCLEOTIDE SEQUENCE [LARGE SCALE GENOMIC DNA]</scope>
    <source>
        <strain evidence="9">CGMCC 1.16026</strain>
    </source>
</reference>
<accession>A0ABW1ZCU3</accession>
<evidence type="ECO:0000256" key="3">
    <source>
        <dbReference type="ARBA" id="ARBA00023274"/>
    </source>
</evidence>
<dbReference type="HAMAP" id="MF_01326_B">
    <property type="entry name" value="Ribosomal_uL24_B"/>
    <property type="match status" value="1"/>
</dbReference>
<evidence type="ECO:0000313" key="9">
    <source>
        <dbReference type="Proteomes" id="UP001596391"/>
    </source>
</evidence>
<dbReference type="InterPro" id="IPR005824">
    <property type="entry name" value="KOW"/>
</dbReference>
<sequence length="111" mass="12108">MAKIQRNDQVIVIAGNNKGKKARVLRVLTDKNRVLLEGIQGDNLRMIKKHVKPNPQTGAQGSIQELNPTVHISNVMLLDAEGKASRVGYTIVDGKKVRVTKSNGQQVAATK</sequence>
<name>A0ABW1ZCU3_9BACT</name>
<dbReference type="CDD" id="cd06089">
    <property type="entry name" value="KOW_RPL26"/>
    <property type="match status" value="1"/>
</dbReference>
<proteinExistence type="inferred from homology"/>
<feature type="domain" description="KOW" evidence="7">
    <location>
        <begin position="3"/>
        <end position="30"/>
    </location>
</feature>
<dbReference type="Pfam" id="PF17136">
    <property type="entry name" value="ribosomal_L24"/>
    <property type="match status" value="1"/>
</dbReference>
<organism evidence="8 9">
    <name type="scientific">Granulicella cerasi</name>
    <dbReference type="NCBI Taxonomy" id="741063"/>
    <lineage>
        <taxon>Bacteria</taxon>
        <taxon>Pseudomonadati</taxon>
        <taxon>Acidobacteriota</taxon>
        <taxon>Terriglobia</taxon>
        <taxon>Terriglobales</taxon>
        <taxon>Acidobacteriaceae</taxon>
        <taxon>Granulicella</taxon>
    </lineage>
</organism>
<dbReference type="SUPFAM" id="SSF50104">
    <property type="entry name" value="Translation proteins SH3-like domain"/>
    <property type="match status" value="1"/>
</dbReference>
<evidence type="ECO:0000313" key="8">
    <source>
        <dbReference type="EMBL" id="MFC6646785.1"/>
    </source>
</evidence>
<evidence type="ECO:0000256" key="2">
    <source>
        <dbReference type="ARBA" id="ARBA00022980"/>
    </source>
</evidence>